<dbReference type="Gene3D" id="3.30.930.10">
    <property type="entry name" value="Bira Bifunctional Protein, Domain 2"/>
    <property type="match status" value="1"/>
</dbReference>
<dbReference type="AlphaFoldDB" id="B6YQU2"/>
<organism evidence="3 4">
    <name type="scientific">Azobacteroides pseudotrichonymphae genomovar. CFP2</name>
    <dbReference type="NCBI Taxonomy" id="511995"/>
    <lineage>
        <taxon>Bacteria</taxon>
        <taxon>Pseudomonadati</taxon>
        <taxon>Bacteroidota</taxon>
        <taxon>Bacteroidia</taxon>
        <taxon>Bacteroidales</taxon>
        <taxon>Candidatus Azobacteroides</taxon>
    </lineage>
</organism>
<dbReference type="InterPro" id="IPR004408">
    <property type="entry name" value="Biotin_CoA_COase_ligase"/>
</dbReference>
<dbReference type="OrthoDB" id="9807064at2"/>
<name>B6YQU2_AZOPC</name>
<dbReference type="Proteomes" id="UP000000723">
    <property type="component" value="Chromosome"/>
</dbReference>
<reference evidence="4" key="1">
    <citation type="journal article" date="2008" name="Science">
        <title>Genome of an endosymbiont coupling N2 fixation to cellulolysis within RT protist cells in termite gut.</title>
        <authorList>
            <person name="Hongoh Y."/>
            <person name="Sharma V.K."/>
            <person name="Prakash T."/>
            <person name="Noda S."/>
            <person name="Toh H."/>
            <person name="Taylor T.D."/>
            <person name="Kudo T."/>
            <person name="Sakaki Y."/>
            <person name="Toyoda A."/>
            <person name="Hattori M."/>
            <person name="Ohkuma M."/>
        </authorList>
    </citation>
    <scope>NUCLEOTIDE SEQUENCE [LARGE SCALE GENOMIC DNA]</scope>
</reference>
<proteinExistence type="predicted"/>
<accession>B6YQU2</accession>
<keyword evidence="1 3" id="KW-0436">Ligase</keyword>
<dbReference type="STRING" id="511995.CFPG_301"/>
<dbReference type="InterPro" id="IPR045864">
    <property type="entry name" value="aa-tRNA-synth_II/BPL/LPL"/>
</dbReference>
<dbReference type="KEGG" id="aps:CFPG_301"/>
<evidence type="ECO:0000259" key="2">
    <source>
        <dbReference type="PROSITE" id="PS51733"/>
    </source>
</evidence>
<dbReference type="GO" id="GO:0004077">
    <property type="term" value="F:biotin--[biotin carboxyl-carrier protein] ligase activity"/>
    <property type="evidence" value="ECO:0007669"/>
    <property type="project" value="InterPro"/>
</dbReference>
<dbReference type="NCBIfam" id="TIGR00121">
    <property type="entry name" value="birA_ligase"/>
    <property type="match status" value="1"/>
</dbReference>
<dbReference type="EMBL" id="AP010656">
    <property type="protein sequence ID" value="BAG83564.1"/>
    <property type="molecule type" value="Genomic_DNA"/>
</dbReference>
<evidence type="ECO:0000313" key="4">
    <source>
        <dbReference type="Proteomes" id="UP000000723"/>
    </source>
</evidence>
<evidence type="ECO:0000256" key="1">
    <source>
        <dbReference type="ARBA" id="ARBA00022598"/>
    </source>
</evidence>
<feature type="domain" description="BPL/LPL catalytic" evidence="2">
    <location>
        <begin position="1"/>
        <end position="178"/>
    </location>
</feature>
<dbReference type="PANTHER" id="PTHR12835:SF5">
    <property type="entry name" value="BIOTIN--PROTEIN LIGASE"/>
    <property type="match status" value="1"/>
</dbReference>
<dbReference type="SUPFAM" id="SSF55681">
    <property type="entry name" value="Class II aaRS and biotin synthetases"/>
    <property type="match status" value="1"/>
</dbReference>
<dbReference type="InterPro" id="IPR004143">
    <property type="entry name" value="BPL_LPL_catalytic"/>
</dbReference>
<dbReference type="GO" id="GO:0005737">
    <property type="term" value="C:cytoplasm"/>
    <property type="evidence" value="ECO:0007669"/>
    <property type="project" value="TreeGrafter"/>
</dbReference>
<dbReference type="CDD" id="cd16442">
    <property type="entry name" value="BPL"/>
    <property type="match status" value="1"/>
</dbReference>
<evidence type="ECO:0000313" key="3">
    <source>
        <dbReference type="EMBL" id="BAG83564.1"/>
    </source>
</evidence>
<dbReference type="PANTHER" id="PTHR12835">
    <property type="entry name" value="BIOTIN PROTEIN LIGASE"/>
    <property type="match status" value="1"/>
</dbReference>
<dbReference type="RefSeq" id="WP_012573325.1">
    <property type="nucleotide sequence ID" value="NC_011565.1"/>
</dbReference>
<sequence>MNTIKIKITSSTNLFLKELSKKQSLKEWTIVVAESQTAGRGQRGNCWESEPTKNIICSILLYPNFLSIQQQFLLSEVVVIGIKDVLDTYVQKGIAIKWPNDVFFEKRKLAGILIENELIGQKISCSIIGIGLNVNQQVFKSEAPNPVSLKQIIGIEMNTNILLEQIVSQIQYWYKKLKSGQRKLISQVYHDSLYCKEGFHFYKDKNEIFQARIRMVTEEGLLCLMTKSKEERYYSFKEISLL</sequence>
<dbReference type="Pfam" id="PF03099">
    <property type="entry name" value="BPL_LplA_LipB"/>
    <property type="match status" value="1"/>
</dbReference>
<dbReference type="PROSITE" id="PS51733">
    <property type="entry name" value="BPL_LPL_CATALYTIC"/>
    <property type="match status" value="1"/>
</dbReference>
<gene>
    <name evidence="3" type="ordered locus">CFPG_301</name>
</gene>
<keyword evidence="4" id="KW-1185">Reference proteome</keyword>
<protein>
    <submittedName>
        <fullName evidence="3">Biotin-[acetyl-CoA-carboxylase] ligase</fullName>
    </submittedName>
</protein>
<dbReference type="eggNOG" id="COG0340">
    <property type="taxonomic scope" value="Bacteria"/>
</dbReference>
<dbReference type="HOGENOM" id="CLU_051096_3_1_10"/>